<organism evidence="2 3">
    <name type="scientific">Actinomadura syzygii</name>
    <dbReference type="NCBI Taxonomy" id="1427538"/>
    <lineage>
        <taxon>Bacteria</taxon>
        <taxon>Bacillati</taxon>
        <taxon>Actinomycetota</taxon>
        <taxon>Actinomycetes</taxon>
        <taxon>Streptosporangiales</taxon>
        <taxon>Thermomonosporaceae</taxon>
        <taxon>Actinomadura</taxon>
    </lineage>
</organism>
<feature type="transmembrane region" description="Helical" evidence="1">
    <location>
        <begin position="111"/>
        <end position="134"/>
    </location>
</feature>
<feature type="transmembrane region" description="Helical" evidence="1">
    <location>
        <begin position="25"/>
        <end position="45"/>
    </location>
</feature>
<name>A0A5D0TT68_9ACTN</name>
<keyword evidence="1" id="KW-0472">Membrane</keyword>
<dbReference type="PANTHER" id="PTHR43471:SF3">
    <property type="entry name" value="ABC TRANSPORTER PERMEASE PROTEIN NATB"/>
    <property type="match status" value="1"/>
</dbReference>
<keyword evidence="1" id="KW-1133">Transmembrane helix</keyword>
<dbReference type="AlphaFoldDB" id="A0A5D0TT68"/>
<protein>
    <submittedName>
        <fullName evidence="2">ABC transporter permease subunit</fullName>
    </submittedName>
</protein>
<dbReference type="Proteomes" id="UP000322634">
    <property type="component" value="Unassembled WGS sequence"/>
</dbReference>
<comment type="caution">
    <text evidence="2">The sequence shown here is derived from an EMBL/GenBank/DDBJ whole genome shotgun (WGS) entry which is preliminary data.</text>
</comment>
<feature type="transmembrane region" description="Helical" evidence="1">
    <location>
        <begin position="57"/>
        <end position="80"/>
    </location>
</feature>
<feature type="transmembrane region" description="Helical" evidence="1">
    <location>
        <begin position="140"/>
        <end position="164"/>
    </location>
</feature>
<dbReference type="PANTHER" id="PTHR43471">
    <property type="entry name" value="ABC TRANSPORTER PERMEASE"/>
    <property type="match status" value="1"/>
</dbReference>
<dbReference type="OrthoDB" id="149032at2"/>
<reference evidence="2 3" key="1">
    <citation type="submission" date="2019-08" db="EMBL/GenBank/DDBJ databases">
        <title>Actinomadura sp. nov. CYP1-5 isolated from mountain soil.</title>
        <authorList>
            <person name="Songsumanus A."/>
            <person name="Kuncharoen N."/>
            <person name="Kudo T."/>
            <person name="Yuki M."/>
            <person name="Igarashi Y."/>
            <person name="Tanasupawat S."/>
        </authorList>
    </citation>
    <scope>NUCLEOTIDE SEQUENCE [LARGE SCALE GENOMIC DNA]</scope>
    <source>
        <strain evidence="2 3">GKU157</strain>
    </source>
</reference>
<accession>A0A5D0TT68</accession>
<dbReference type="EMBL" id="VSFF01000014">
    <property type="protein sequence ID" value="TYC09521.1"/>
    <property type="molecule type" value="Genomic_DNA"/>
</dbReference>
<evidence type="ECO:0000313" key="3">
    <source>
        <dbReference type="Proteomes" id="UP000322634"/>
    </source>
</evidence>
<keyword evidence="3" id="KW-1185">Reference proteome</keyword>
<gene>
    <name evidence="2" type="ORF">FXF65_35410</name>
</gene>
<evidence type="ECO:0000313" key="2">
    <source>
        <dbReference type="EMBL" id="TYC09521.1"/>
    </source>
</evidence>
<sequence length="324" mass="34532">MTTRGAGLVARQEIRTRLRTGRWKTLLAVWFVIVNGLGLLFRFALEAGGTSDFGSEGVPMFGGVLLGVLVLTLLVTPALSGQSINGDRERGTLAALQVTRLTPGDIALGKFAAAWGTGLLTLLLTLPCVLWPVLEGAVGAGRAAVVLAVMALLIGVVCAVSLAWSALVARSVTSVLLSYVTVFALLVGTPLLFLIGLPLTAEHRRSGTYEDTVDHSERVWWLLAPNPVVVLADAAPRLPKRRIVVDDQVYERAPESDPLGDISREVRDARRGPYNISSSGEPDGASVWPYGLLFDLALGAGALRLTAARLRTPLYRVPRGVRVA</sequence>
<proteinExistence type="predicted"/>
<dbReference type="RefSeq" id="WP_148354413.1">
    <property type="nucleotide sequence ID" value="NZ_JBHSBF010000024.1"/>
</dbReference>
<keyword evidence="1" id="KW-0812">Transmembrane</keyword>
<feature type="transmembrane region" description="Helical" evidence="1">
    <location>
        <begin position="176"/>
        <end position="199"/>
    </location>
</feature>
<evidence type="ECO:0000256" key="1">
    <source>
        <dbReference type="SAM" id="Phobius"/>
    </source>
</evidence>